<dbReference type="InterPro" id="IPR050329">
    <property type="entry name" value="GLI_C2H2-zinc-finger"/>
</dbReference>
<dbReference type="PROSITE" id="PS00028">
    <property type="entry name" value="ZINC_FINGER_C2H2_1"/>
    <property type="match status" value="3"/>
</dbReference>
<dbReference type="SUPFAM" id="SSF57667">
    <property type="entry name" value="beta-beta-alpha zinc fingers"/>
    <property type="match status" value="3"/>
</dbReference>
<keyword evidence="3" id="KW-0677">Repeat</keyword>
<keyword evidence="11" id="KW-1185">Reference proteome</keyword>
<dbReference type="FunFam" id="3.30.160.60:FF:000145">
    <property type="entry name" value="Zinc finger protein 574"/>
    <property type="match status" value="1"/>
</dbReference>
<dbReference type="InterPro" id="IPR013087">
    <property type="entry name" value="Znf_C2H2_type"/>
</dbReference>
<dbReference type="Pfam" id="PF00096">
    <property type="entry name" value="zf-C2H2"/>
    <property type="match status" value="3"/>
</dbReference>
<evidence type="ECO:0000256" key="2">
    <source>
        <dbReference type="ARBA" id="ARBA00022723"/>
    </source>
</evidence>
<evidence type="ECO:0000313" key="10">
    <source>
        <dbReference type="EMBL" id="OXV10681.1"/>
    </source>
</evidence>
<keyword evidence="2" id="KW-0479">Metal-binding</keyword>
<proteinExistence type="predicted"/>
<accession>A0A232M2N6</accession>
<keyword evidence="6" id="KW-0539">Nucleus</keyword>
<dbReference type="GO" id="GO:0008270">
    <property type="term" value="F:zinc ion binding"/>
    <property type="evidence" value="ECO:0007669"/>
    <property type="project" value="UniProtKB-KW"/>
</dbReference>
<sequence length="537" mass="59674">MSPNELDKSCFEDRWEAFQFSGKDAMLSNDADSQSQWDCVHDDHHASHTDCVDDACCEEDNCSLDCSSVCDGFIDCDVSTVCSESHCDDLNCGSTGPICFDRNCFGDDHGIDQGLEFLGPDAQISWDAGFLPSATTREAETPQSYTTEEHIPNDGINIDATQEPFPTLSTNANHVGHPMSHHHGCLGFPKQPDMDIWSPTYSGQGDITGVEMYDPLDSSVEKPSPFPTFIPPDCSNTGYQHLFYNSKYSADANLHPFAKQRNSNSHGHIHCQWHQLTYPHYTSHSRSSMNSRLLSSPVETPPPLDNSASPILTSPTYTAEDDGSSICKWIMNTDGIKPVCGASLPDSSALQQHLASVHVGPVDGPRGSGYYCRWEGCHRPDEPFSQKSKLQGHFLIHSNYKSFKCPVCEKLFARQATLDRHERSHRGEKPYKCSDCGKAFTDSSELKTHSRTHTGEKPFKCTFPGCNFQTGDSSNMSSHKLTHGERKHKCDFPECSKSFTRPDQLKRHQKTTHKQENIMISSPTVDQFTLPPATTTT</sequence>
<dbReference type="SMART" id="SM00355">
    <property type="entry name" value="ZnF_C2H2"/>
    <property type="match status" value="6"/>
</dbReference>
<dbReference type="Gene3D" id="3.30.160.60">
    <property type="entry name" value="Classic Zinc Finger"/>
    <property type="match status" value="5"/>
</dbReference>
<dbReference type="PROSITE" id="PS50157">
    <property type="entry name" value="ZINC_FINGER_C2H2_2"/>
    <property type="match status" value="3"/>
</dbReference>
<dbReference type="GO" id="GO:0000981">
    <property type="term" value="F:DNA-binding transcription factor activity, RNA polymerase II-specific"/>
    <property type="evidence" value="ECO:0007669"/>
    <property type="project" value="TreeGrafter"/>
</dbReference>
<comment type="caution">
    <text evidence="10">The sequence shown here is derived from an EMBL/GenBank/DDBJ whole genome shotgun (WGS) entry which is preliminary data.</text>
</comment>
<evidence type="ECO:0000256" key="1">
    <source>
        <dbReference type="ARBA" id="ARBA00004123"/>
    </source>
</evidence>
<feature type="region of interest" description="Disordered" evidence="8">
    <location>
        <begin position="288"/>
        <end position="318"/>
    </location>
</feature>
<dbReference type="OrthoDB" id="3437960at2759"/>
<dbReference type="AlphaFoldDB" id="A0A232M2N6"/>
<evidence type="ECO:0000256" key="8">
    <source>
        <dbReference type="SAM" id="MobiDB-lite"/>
    </source>
</evidence>
<dbReference type="EMBL" id="NPHW01002824">
    <property type="protein sequence ID" value="OXV10681.1"/>
    <property type="molecule type" value="Genomic_DNA"/>
</dbReference>
<keyword evidence="5" id="KW-0862">Zinc</keyword>
<evidence type="ECO:0000256" key="6">
    <source>
        <dbReference type="ARBA" id="ARBA00023242"/>
    </source>
</evidence>
<gene>
    <name evidence="10" type="ORF">Egran_01559</name>
</gene>
<feature type="domain" description="C2H2-type" evidence="9">
    <location>
        <begin position="403"/>
        <end position="430"/>
    </location>
</feature>
<keyword evidence="4 7" id="KW-0863">Zinc-finger</keyword>
<dbReference type="GO" id="GO:0000978">
    <property type="term" value="F:RNA polymerase II cis-regulatory region sequence-specific DNA binding"/>
    <property type="evidence" value="ECO:0007669"/>
    <property type="project" value="TreeGrafter"/>
</dbReference>
<dbReference type="GO" id="GO:0005634">
    <property type="term" value="C:nucleus"/>
    <property type="evidence" value="ECO:0007669"/>
    <property type="project" value="UniProtKB-SubCell"/>
</dbReference>
<comment type="subcellular location">
    <subcellularLocation>
        <location evidence="1">Nucleus</location>
    </subcellularLocation>
</comment>
<evidence type="ECO:0000256" key="4">
    <source>
        <dbReference type="ARBA" id="ARBA00022771"/>
    </source>
</evidence>
<organism evidence="10 11">
    <name type="scientific">Elaphomyces granulatus</name>
    <dbReference type="NCBI Taxonomy" id="519963"/>
    <lineage>
        <taxon>Eukaryota</taxon>
        <taxon>Fungi</taxon>
        <taxon>Dikarya</taxon>
        <taxon>Ascomycota</taxon>
        <taxon>Pezizomycotina</taxon>
        <taxon>Eurotiomycetes</taxon>
        <taxon>Eurotiomycetidae</taxon>
        <taxon>Eurotiales</taxon>
        <taxon>Elaphomycetaceae</taxon>
        <taxon>Elaphomyces</taxon>
    </lineage>
</organism>
<feature type="domain" description="C2H2-type" evidence="9">
    <location>
        <begin position="488"/>
        <end position="518"/>
    </location>
</feature>
<dbReference type="Proteomes" id="UP000243515">
    <property type="component" value="Unassembled WGS sequence"/>
</dbReference>
<protein>
    <recommendedName>
        <fullName evidence="9">C2H2-type domain-containing protein</fullName>
    </recommendedName>
</protein>
<reference evidence="10 11" key="1">
    <citation type="journal article" date="2015" name="Environ. Microbiol.">
        <title>Metagenome sequence of Elaphomyces granulatus from sporocarp tissue reveals Ascomycota ectomycorrhizal fingerprints of genome expansion and a Proteobacteria-rich microbiome.</title>
        <authorList>
            <person name="Quandt C.A."/>
            <person name="Kohler A."/>
            <person name="Hesse C.N."/>
            <person name="Sharpton T.J."/>
            <person name="Martin F."/>
            <person name="Spatafora J.W."/>
        </authorList>
    </citation>
    <scope>NUCLEOTIDE SEQUENCE [LARGE SCALE GENOMIC DNA]</scope>
    <source>
        <strain evidence="10 11">OSC145934</strain>
    </source>
</reference>
<evidence type="ECO:0000259" key="9">
    <source>
        <dbReference type="PROSITE" id="PS50157"/>
    </source>
</evidence>
<name>A0A232M2N6_9EURO</name>
<evidence type="ECO:0000256" key="3">
    <source>
        <dbReference type="ARBA" id="ARBA00022737"/>
    </source>
</evidence>
<dbReference type="FunFam" id="3.30.160.60:FF:000432">
    <property type="entry name" value="zinc finger protein Gfi-1b isoform X1"/>
    <property type="match status" value="1"/>
</dbReference>
<evidence type="ECO:0000256" key="5">
    <source>
        <dbReference type="ARBA" id="ARBA00022833"/>
    </source>
</evidence>
<feature type="domain" description="C2H2-type" evidence="9">
    <location>
        <begin position="431"/>
        <end position="458"/>
    </location>
</feature>
<evidence type="ECO:0000256" key="7">
    <source>
        <dbReference type="PROSITE-ProRule" id="PRU00042"/>
    </source>
</evidence>
<evidence type="ECO:0000313" key="11">
    <source>
        <dbReference type="Proteomes" id="UP000243515"/>
    </source>
</evidence>
<dbReference type="GO" id="GO:0045944">
    <property type="term" value="P:positive regulation of transcription by RNA polymerase II"/>
    <property type="evidence" value="ECO:0007669"/>
    <property type="project" value="UniProtKB-ARBA"/>
</dbReference>
<dbReference type="PANTHER" id="PTHR19818">
    <property type="entry name" value="ZINC FINGER PROTEIN ZIC AND GLI"/>
    <property type="match status" value="1"/>
</dbReference>
<dbReference type="InterPro" id="IPR036236">
    <property type="entry name" value="Znf_C2H2_sf"/>
</dbReference>
<feature type="compositionally biased region" description="Polar residues" evidence="8">
    <location>
        <begin position="306"/>
        <end position="317"/>
    </location>
</feature>
<dbReference type="PANTHER" id="PTHR19818:SF139">
    <property type="entry name" value="PAIR-RULE PROTEIN ODD-PAIRED"/>
    <property type="match status" value="1"/>
</dbReference>